<dbReference type="Pfam" id="PF01266">
    <property type="entry name" value="DAO"/>
    <property type="match status" value="1"/>
</dbReference>
<dbReference type="InterPro" id="IPR036188">
    <property type="entry name" value="FAD/NAD-bd_sf"/>
</dbReference>
<evidence type="ECO:0000256" key="2">
    <source>
        <dbReference type="ARBA" id="ARBA00022630"/>
    </source>
</evidence>
<dbReference type="KEGG" id="gba:J421_1738"/>
<evidence type="ECO:0000256" key="1">
    <source>
        <dbReference type="ARBA" id="ARBA00001974"/>
    </source>
</evidence>
<dbReference type="Proteomes" id="UP000019151">
    <property type="component" value="Chromosome"/>
</dbReference>
<dbReference type="InterPro" id="IPR006076">
    <property type="entry name" value="FAD-dep_OxRdtase"/>
</dbReference>
<proteinExistence type="predicted"/>
<accession>W0RG25</accession>
<dbReference type="AlphaFoldDB" id="W0RG25"/>
<reference evidence="6 7" key="1">
    <citation type="journal article" date="2014" name="Genome Announc.">
        <title>Genome Sequence and Methylome of Soil Bacterium Gemmatirosa kalamazoonensis KBS708T, a Member of the Rarely Cultivated Gemmatimonadetes Phylum.</title>
        <authorList>
            <person name="Debruyn J.M."/>
            <person name="Radosevich M."/>
            <person name="Wommack K.E."/>
            <person name="Polson S.W."/>
            <person name="Hauser L.J."/>
            <person name="Fawaz M.N."/>
            <person name="Korlach J."/>
            <person name="Tsai Y.C."/>
        </authorList>
    </citation>
    <scope>NUCLEOTIDE SEQUENCE [LARGE SCALE GENOMIC DNA]</scope>
    <source>
        <strain evidence="6 7">KBS708</strain>
    </source>
</reference>
<dbReference type="InterPro" id="IPR045170">
    <property type="entry name" value="MTOX"/>
</dbReference>
<gene>
    <name evidence="6" type="ORF">J421_1738</name>
</gene>
<comment type="cofactor">
    <cofactor evidence="1">
        <name>FAD</name>
        <dbReference type="ChEBI" id="CHEBI:57692"/>
    </cofactor>
</comment>
<dbReference type="GO" id="GO:0050660">
    <property type="term" value="F:flavin adenine dinucleotide binding"/>
    <property type="evidence" value="ECO:0007669"/>
    <property type="project" value="InterPro"/>
</dbReference>
<sequence>MPLARASAAEHVVVVGAGAFGGWTALALRRAGLRVTLVDAWGAGNARASSGGETRVIRAVYNGQAAYSAMAARALVLWRDAERAWGRRVLHRTGALWLCASDDAYVRRSIEPMRAVGLSVEELSPGEAARRWPQMAFGDARTVFHEPAAGFLAARVACELVRETFVREGGAYRQGWARPGAATHGRLPNVTLGDGGTLAADRFVFACGPWMGQVFPDVVGRRIVATRQESFFFGTPAGDARYDAGALPVWVHLGERLIYGVASHDRRGLKIADDTAGDEIDPTTMERAPSADGLARARAALAARFPALAGAPLVESRVCQYEASSDGHFLADRHPELENVWLLGGGSGHGFKMGPALGEHAAALVRGRASAHPLFAYARLRERPAAR</sequence>
<evidence type="ECO:0000256" key="4">
    <source>
        <dbReference type="ARBA" id="ARBA00023002"/>
    </source>
</evidence>
<evidence type="ECO:0000313" key="7">
    <source>
        <dbReference type="Proteomes" id="UP000019151"/>
    </source>
</evidence>
<dbReference type="Gene3D" id="3.50.50.60">
    <property type="entry name" value="FAD/NAD(P)-binding domain"/>
    <property type="match status" value="1"/>
</dbReference>
<feature type="domain" description="FAD dependent oxidoreductase" evidence="5">
    <location>
        <begin position="11"/>
        <end position="364"/>
    </location>
</feature>
<dbReference type="PATRIC" id="fig|861299.3.peg.1765"/>
<keyword evidence="7" id="KW-1185">Reference proteome</keyword>
<name>W0RG25_9BACT</name>
<dbReference type="OrthoDB" id="9794226at2"/>
<dbReference type="HOGENOM" id="CLU_007884_2_1_0"/>
<dbReference type="EMBL" id="CP007128">
    <property type="protein sequence ID" value="AHG89275.1"/>
    <property type="molecule type" value="Genomic_DNA"/>
</dbReference>
<evidence type="ECO:0000259" key="5">
    <source>
        <dbReference type="Pfam" id="PF01266"/>
    </source>
</evidence>
<dbReference type="STRING" id="861299.J421_1738"/>
<dbReference type="RefSeq" id="WP_025410782.1">
    <property type="nucleotide sequence ID" value="NZ_CP007128.1"/>
</dbReference>
<evidence type="ECO:0000256" key="3">
    <source>
        <dbReference type="ARBA" id="ARBA00022827"/>
    </source>
</evidence>
<dbReference type="eggNOG" id="COG0665">
    <property type="taxonomic scope" value="Bacteria"/>
</dbReference>
<dbReference type="SUPFAM" id="SSF54373">
    <property type="entry name" value="FAD-linked reductases, C-terminal domain"/>
    <property type="match status" value="1"/>
</dbReference>
<dbReference type="InParanoid" id="W0RG25"/>
<dbReference type="SUPFAM" id="SSF51905">
    <property type="entry name" value="FAD/NAD(P)-binding domain"/>
    <property type="match status" value="1"/>
</dbReference>
<organism evidence="6 7">
    <name type="scientific">Gemmatirosa kalamazoonensis</name>
    <dbReference type="NCBI Taxonomy" id="861299"/>
    <lineage>
        <taxon>Bacteria</taxon>
        <taxon>Pseudomonadati</taxon>
        <taxon>Gemmatimonadota</taxon>
        <taxon>Gemmatimonadia</taxon>
        <taxon>Gemmatimonadales</taxon>
        <taxon>Gemmatimonadaceae</taxon>
        <taxon>Gemmatirosa</taxon>
    </lineage>
</organism>
<keyword evidence="3" id="KW-0274">FAD</keyword>
<dbReference type="PANTHER" id="PTHR10961">
    <property type="entry name" value="PEROXISOMAL SARCOSINE OXIDASE"/>
    <property type="match status" value="1"/>
</dbReference>
<keyword evidence="4" id="KW-0560">Oxidoreductase</keyword>
<protein>
    <submittedName>
        <fullName evidence="6">FAD dependent oxidoreductase</fullName>
    </submittedName>
</protein>
<dbReference type="GO" id="GO:0008115">
    <property type="term" value="F:sarcosine oxidase activity"/>
    <property type="evidence" value="ECO:0007669"/>
    <property type="project" value="TreeGrafter"/>
</dbReference>
<keyword evidence="2" id="KW-0285">Flavoprotein</keyword>
<evidence type="ECO:0000313" key="6">
    <source>
        <dbReference type="EMBL" id="AHG89275.1"/>
    </source>
</evidence>
<dbReference type="Gene3D" id="3.30.9.10">
    <property type="entry name" value="D-Amino Acid Oxidase, subunit A, domain 2"/>
    <property type="match status" value="1"/>
</dbReference>
<dbReference type="PANTHER" id="PTHR10961:SF46">
    <property type="entry name" value="PEROXISOMAL SARCOSINE OXIDASE"/>
    <property type="match status" value="1"/>
</dbReference>